<sequence>MAAAAKLTMSVIVDAAIDLADAEGIAALSMRKLADQLGVGAMSLYRHVADKDQLVREMAEEAGRRYPYPIDEPGPWTWRERVNIAVDVDWALYQRHPWMVLAYASPRFTFSDTSMQCLRWLADGLAELGRGEEASIDMALAVWNLINGVALAMVADGLIIAQGIERAVEVPRVDLRERLDNGVEYLCRGFAG</sequence>
<evidence type="ECO:0000256" key="2">
    <source>
        <dbReference type="ARBA" id="ARBA00023125"/>
    </source>
</evidence>
<feature type="DNA-binding region" description="H-T-H motif" evidence="4">
    <location>
        <begin position="29"/>
        <end position="48"/>
    </location>
</feature>
<comment type="caution">
    <text evidence="6">The sequence shown here is derived from an EMBL/GenBank/DDBJ whole genome shotgun (WGS) entry which is preliminary data.</text>
</comment>
<dbReference type="Gene3D" id="1.10.357.10">
    <property type="entry name" value="Tetracycline Repressor, domain 2"/>
    <property type="match status" value="1"/>
</dbReference>
<evidence type="ECO:0000313" key="7">
    <source>
        <dbReference type="Proteomes" id="UP000550729"/>
    </source>
</evidence>
<dbReference type="GO" id="GO:0003700">
    <property type="term" value="F:DNA-binding transcription factor activity"/>
    <property type="evidence" value="ECO:0007669"/>
    <property type="project" value="TreeGrafter"/>
</dbReference>
<evidence type="ECO:0000259" key="5">
    <source>
        <dbReference type="PROSITE" id="PS50977"/>
    </source>
</evidence>
<dbReference type="SUPFAM" id="SSF46689">
    <property type="entry name" value="Homeodomain-like"/>
    <property type="match status" value="1"/>
</dbReference>
<dbReference type="InterPro" id="IPR009057">
    <property type="entry name" value="Homeodomain-like_sf"/>
</dbReference>
<keyword evidence="7" id="KW-1185">Reference proteome</keyword>
<dbReference type="PANTHER" id="PTHR30055">
    <property type="entry name" value="HTH-TYPE TRANSCRIPTIONAL REGULATOR RUTR"/>
    <property type="match status" value="1"/>
</dbReference>
<accession>A0A848L2M7</accession>
<keyword evidence="1" id="KW-0805">Transcription regulation</keyword>
<dbReference type="Proteomes" id="UP000550729">
    <property type="component" value="Unassembled WGS sequence"/>
</dbReference>
<dbReference type="SUPFAM" id="SSF48498">
    <property type="entry name" value="Tetracyclin repressor-like, C-terminal domain"/>
    <property type="match status" value="1"/>
</dbReference>
<protein>
    <submittedName>
        <fullName evidence="6">TetR/AcrR family transcriptional regulator</fullName>
    </submittedName>
</protein>
<evidence type="ECO:0000256" key="1">
    <source>
        <dbReference type="ARBA" id="ARBA00023015"/>
    </source>
</evidence>
<keyword evidence="3" id="KW-0804">Transcription</keyword>
<dbReference type="InterPro" id="IPR050109">
    <property type="entry name" value="HTH-type_TetR-like_transc_reg"/>
</dbReference>
<dbReference type="InterPro" id="IPR001647">
    <property type="entry name" value="HTH_TetR"/>
</dbReference>
<reference evidence="6 7" key="1">
    <citation type="submission" date="2020-04" db="EMBL/GenBank/DDBJ databases">
        <title>Gordonia sp. nov. TBRC 11910.</title>
        <authorList>
            <person name="Suriyachadkun C."/>
        </authorList>
    </citation>
    <scope>NUCLEOTIDE SEQUENCE [LARGE SCALE GENOMIC DNA]</scope>
    <source>
        <strain evidence="6 7">TBRC 11910</strain>
    </source>
</reference>
<dbReference type="Pfam" id="PF00440">
    <property type="entry name" value="TetR_N"/>
    <property type="match status" value="1"/>
</dbReference>
<dbReference type="RefSeq" id="WP_170197597.1">
    <property type="nucleotide sequence ID" value="NZ_JABBNB010000050.1"/>
</dbReference>
<dbReference type="AlphaFoldDB" id="A0A848L2M7"/>
<evidence type="ECO:0000256" key="3">
    <source>
        <dbReference type="ARBA" id="ARBA00023163"/>
    </source>
</evidence>
<dbReference type="PANTHER" id="PTHR30055:SF151">
    <property type="entry name" value="TRANSCRIPTIONAL REGULATORY PROTEIN"/>
    <property type="match status" value="1"/>
</dbReference>
<dbReference type="EMBL" id="JABBNB010000050">
    <property type="protein sequence ID" value="NMO05094.1"/>
    <property type="molecule type" value="Genomic_DNA"/>
</dbReference>
<organism evidence="6 7">
    <name type="scientific">Gordonia asplenii</name>
    <dbReference type="NCBI Taxonomy" id="2725283"/>
    <lineage>
        <taxon>Bacteria</taxon>
        <taxon>Bacillati</taxon>
        <taxon>Actinomycetota</taxon>
        <taxon>Actinomycetes</taxon>
        <taxon>Mycobacteriales</taxon>
        <taxon>Gordoniaceae</taxon>
        <taxon>Gordonia</taxon>
    </lineage>
</organism>
<evidence type="ECO:0000313" key="6">
    <source>
        <dbReference type="EMBL" id="NMO05094.1"/>
    </source>
</evidence>
<dbReference type="PROSITE" id="PS50977">
    <property type="entry name" value="HTH_TETR_2"/>
    <property type="match status" value="1"/>
</dbReference>
<dbReference type="GO" id="GO:0000976">
    <property type="term" value="F:transcription cis-regulatory region binding"/>
    <property type="evidence" value="ECO:0007669"/>
    <property type="project" value="TreeGrafter"/>
</dbReference>
<proteinExistence type="predicted"/>
<dbReference type="PRINTS" id="PR00455">
    <property type="entry name" value="HTHTETR"/>
</dbReference>
<gene>
    <name evidence="6" type="ORF">HH308_28120</name>
</gene>
<name>A0A848L2M7_9ACTN</name>
<feature type="domain" description="HTH tetR-type" evidence="5">
    <location>
        <begin position="6"/>
        <end position="66"/>
    </location>
</feature>
<evidence type="ECO:0000256" key="4">
    <source>
        <dbReference type="PROSITE-ProRule" id="PRU00335"/>
    </source>
</evidence>
<dbReference type="InterPro" id="IPR036271">
    <property type="entry name" value="Tet_transcr_reg_TetR-rel_C_sf"/>
</dbReference>
<keyword evidence="2 4" id="KW-0238">DNA-binding</keyword>